<organism evidence="2 3">
    <name type="scientific">Caenorhabditis nigoni</name>
    <dbReference type="NCBI Taxonomy" id="1611254"/>
    <lineage>
        <taxon>Eukaryota</taxon>
        <taxon>Metazoa</taxon>
        <taxon>Ecdysozoa</taxon>
        <taxon>Nematoda</taxon>
        <taxon>Chromadorea</taxon>
        <taxon>Rhabditida</taxon>
        <taxon>Rhabditina</taxon>
        <taxon>Rhabditomorpha</taxon>
        <taxon>Rhabditoidea</taxon>
        <taxon>Rhabditidae</taxon>
        <taxon>Peloderinae</taxon>
        <taxon>Caenorhabditis</taxon>
    </lineage>
</organism>
<comment type="caution">
    <text evidence="2">The sequence shown here is derived from an EMBL/GenBank/DDBJ whole genome shotgun (WGS) entry which is preliminary data.</text>
</comment>
<dbReference type="Proteomes" id="UP000230233">
    <property type="component" value="Chromosome X"/>
</dbReference>
<dbReference type="InterPro" id="IPR040161">
    <property type="entry name" value="FB224"/>
</dbReference>
<sequence length="301" mass="34594">MNRDSSPPNLDTIPLKGVLNYLNLKERSVLRKVNRALREAVDSNCTTVSLNFDFCHSQFITLNLDDIEIVYCSDGVNQCEMLVYQKRKTVKSGYVETVKKDLGIYFKNPNTRITNLKLQWDYDTHLYEGLCQILETIFDELSQNGLGGLRVETLELYSYNGAQIARLLRLIDVNTINSLRLDTHVHLYDGDQFVNLPQWERVRDFQLVGSHFPHKIFNVLGNVTSFNIKHENGVDLEIIIEPIYLFVSTVLNPSENFQYGQITCGNIRLLDIPFPMLNTSRILGNVSVTIQRNTITMEKLL</sequence>
<dbReference type="AlphaFoldDB" id="A0A2G5T234"/>
<gene>
    <name evidence="2" type="primary">Cnig_chr_X.g26139</name>
    <name evidence="2" type="ORF">B9Z55_026139</name>
</gene>
<dbReference type="GO" id="GO:0045087">
    <property type="term" value="P:innate immune response"/>
    <property type="evidence" value="ECO:0007669"/>
    <property type="project" value="TreeGrafter"/>
</dbReference>
<dbReference type="EMBL" id="PDUG01000006">
    <property type="protein sequence ID" value="PIC21219.1"/>
    <property type="molecule type" value="Genomic_DNA"/>
</dbReference>
<evidence type="ECO:0000259" key="1">
    <source>
        <dbReference type="Pfam" id="PF01827"/>
    </source>
</evidence>
<dbReference type="PANTHER" id="PTHR23015:SF4">
    <property type="entry name" value="DUF38 DOMAIN-CONTAINING PROTEIN-RELATED"/>
    <property type="match status" value="1"/>
</dbReference>
<dbReference type="InterPro" id="IPR002900">
    <property type="entry name" value="DUF38/FTH_CAE_spp"/>
</dbReference>
<accession>A0A2G5T234</accession>
<evidence type="ECO:0000313" key="2">
    <source>
        <dbReference type="EMBL" id="PIC21219.1"/>
    </source>
</evidence>
<dbReference type="OrthoDB" id="5910582at2759"/>
<protein>
    <recommendedName>
        <fullName evidence="1">DUF38 domain-containing protein</fullName>
    </recommendedName>
</protein>
<evidence type="ECO:0000313" key="3">
    <source>
        <dbReference type="Proteomes" id="UP000230233"/>
    </source>
</evidence>
<keyword evidence="3" id="KW-1185">Reference proteome</keyword>
<proteinExistence type="predicted"/>
<reference evidence="3" key="1">
    <citation type="submission" date="2017-10" db="EMBL/GenBank/DDBJ databases">
        <title>Rapid genome shrinkage in a self-fertile nematode reveals novel sperm competition proteins.</title>
        <authorList>
            <person name="Yin D."/>
            <person name="Schwarz E.M."/>
            <person name="Thomas C.G."/>
            <person name="Felde R.L."/>
            <person name="Korf I.F."/>
            <person name="Cutter A.D."/>
            <person name="Schartner C.M."/>
            <person name="Ralston E.J."/>
            <person name="Meyer B.J."/>
            <person name="Haag E.S."/>
        </authorList>
    </citation>
    <scope>NUCLEOTIDE SEQUENCE [LARGE SCALE GENOMIC DNA]</scope>
    <source>
        <strain evidence="3">JU1422</strain>
    </source>
</reference>
<name>A0A2G5T234_9PELO</name>
<feature type="domain" description="DUF38" evidence="1">
    <location>
        <begin position="138"/>
        <end position="264"/>
    </location>
</feature>
<dbReference type="Pfam" id="PF01827">
    <property type="entry name" value="FTH"/>
    <property type="match status" value="1"/>
</dbReference>
<dbReference type="PANTHER" id="PTHR23015">
    <property type="entry name" value="UNCHARACTERIZED C.ELEGANS PROTEIN"/>
    <property type="match status" value="1"/>
</dbReference>